<proteinExistence type="predicted"/>
<name>A0ACC1RMX2_9APHY</name>
<gene>
    <name evidence="1" type="ORF">NM688_g9026</name>
</gene>
<dbReference type="EMBL" id="JANHOG010002642">
    <property type="protein sequence ID" value="KAJ3521356.1"/>
    <property type="molecule type" value="Genomic_DNA"/>
</dbReference>
<evidence type="ECO:0000313" key="2">
    <source>
        <dbReference type="Proteomes" id="UP001148662"/>
    </source>
</evidence>
<evidence type="ECO:0000313" key="1">
    <source>
        <dbReference type="EMBL" id="KAJ3521356.1"/>
    </source>
</evidence>
<reference evidence="1" key="1">
    <citation type="submission" date="2022-07" db="EMBL/GenBank/DDBJ databases">
        <title>Genome Sequence of Phlebia brevispora.</title>
        <authorList>
            <person name="Buettner E."/>
        </authorList>
    </citation>
    <scope>NUCLEOTIDE SEQUENCE</scope>
    <source>
        <strain evidence="1">MPL23</strain>
    </source>
</reference>
<organism evidence="1 2">
    <name type="scientific">Phlebia brevispora</name>
    <dbReference type="NCBI Taxonomy" id="194682"/>
    <lineage>
        <taxon>Eukaryota</taxon>
        <taxon>Fungi</taxon>
        <taxon>Dikarya</taxon>
        <taxon>Basidiomycota</taxon>
        <taxon>Agaricomycotina</taxon>
        <taxon>Agaricomycetes</taxon>
        <taxon>Polyporales</taxon>
        <taxon>Meruliaceae</taxon>
        <taxon>Phlebia</taxon>
    </lineage>
</organism>
<protein>
    <submittedName>
        <fullName evidence="1">Uncharacterized protein</fullName>
    </submittedName>
</protein>
<sequence length="518" mass="58288">MAFSGWSIATLALALVGVRILLSLIRSYRLERSMPPGPRGLPFIGNALQLSTKLQFLQFDKWAERFGPIYSLNVLGQRIVVLNSFKHAANLFEHRSNIYSDRPRLIMPERFTGGYLLATMPFGELWRKMRRATHEAFNPRAVEAYRSVQEKHAASLGLKLIHDPQNWDSHIMHSVGASMVTIIYGPQKNVAARDAMVDCINDFVRRLSRASAPGEYLVEAFPFLVHLPDFLAPWKRESREWYKADTAMFVQYLNDIEESLKQGDVTREWSFGAYLVQDADKLGLSKVESAWLTGMIFGAGVDTSAAMVMAFVLAMVLNPDVMKQGQAVVDAAVGRDRMPTAADVDQLPYIIALVKETLRWRVSAPIGVPHRCIEDNWYNGYFIPKDTLVIGNSWGMNRDPVLFPDYDAFRPERFLDVDGQLTDLIPDTHGLGHLSFGAGKRICPGKDLATQSLFINFAVMLWAFDFAQETDEAGCPVAPSSMEFIDNVITVRPARFKCLIRPRFPEVEHILAAAAHDF</sequence>
<keyword evidence="2" id="KW-1185">Reference proteome</keyword>
<dbReference type="Proteomes" id="UP001148662">
    <property type="component" value="Unassembled WGS sequence"/>
</dbReference>
<comment type="caution">
    <text evidence="1">The sequence shown here is derived from an EMBL/GenBank/DDBJ whole genome shotgun (WGS) entry which is preliminary data.</text>
</comment>
<accession>A0ACC1RMX2</accession>